<dbReference type="Gene3D" id="1.20.1050.10">
    <property type="match status" value="1"/>
</dbReference>
<dbReference type="Pfam" id="PF13410">
    <property type="entry name" value="GST_C_2"/>
    <property type="match status" value="1"/>
</dbReference>
<dbReference type="AlphaFoldDB" id="A0A0R3W9V4"/>
<sequence length="300" mass="34283">MKQPLIELFVKASTVDPGDKGACPYSQKWFMVFYLFVERQLVNLRVIPVSMANPPDEYSRLDMNKQLPAIAFYSNPSGNENVRDTPDAVYRGDDELEEFLRLKYSSEMNVDAKEQWVGADLLRSLNHFLRTGSSQQMLANLSAVNDHLQKTRTTFLEGDYFSYSDCALACKLHQVRIAAPFFRGLNIPDNFTCLWSYLKAVYATRVFDVACPLDRDILLHCLEKVDFISLEAKNEAHHEIIILPQENKSTFIPSESPIAVAQMPHLVCSGIRLVVHSMMPTMEYDRDIPARLSRLYTAME</sequence>
<dbReference type="Proteomes" id="UP000282613">
    <property type="component" value="Unassembled WGS sequence"/>
</dbReference>
<dbReference type="WBParaSite" id="TASK_0000726701-mRNA-1">
    <property type="protein sequence ID" value="TASK_0000726701-mRNA-1"/>
    <property type="gene ID" value="TASK_0000726701"/>
</dbReference>
<evidence type="ECO:0000256" key="1">
    <source>
        <dbReference type="ARBA" id="ARBA00004167"/>
    </source>
</evidence>
<evidence type="ECO:0000313" key="8">
    <source>
        <dbReference type="Proteomes" id="UP000282613"/>
    </source>
</evidence>
<dbReference type="EMBL" id="UYRS01018596">
    <property type="protein sequence ID" value="VDK38108.1"/>
    <property type="molecule type" value="Genomic_DNA"/>
</dbReference>
<reference evidence="7 8" key="2">
    <citation type="submission" date="2018-11" db="EMBL/GenBank/DDBJ databases">
        <authorList>
            <consortium name="Pathogen Informatics"/>
        </authorList>
    </citation>
    <scope>NUCLEOTIDE SEQUENCE [LARGE SCALE GENOMIC DNA]</scope>
</reference>
<dbReference type="SUPFAM" id="SSF47616">
    <property type="entry name" value="GST C-terminal domain-like"/>
    <property type="match status" value="1"/>
</dbReference>
<evidence type="ECO:0000256" key="3">
    <source>
        <dbReference type="ARBA" id="ARBA00022692"/>
    </source>
</evidence>
<dbReference type="OrthoDB" id="1935530at2759"/>
<evidence type="ECO:0000259" key="6">
    <source>
        <dbReference type="Pfam" id="PF22441"/>
    </source>
</evidence>
<keyword evidence="5" id="KW-0472">Membrane</keyword>
<dbReference type="STRING" id="60517.A0A0R3W9V4"/>
<dbReference type="GO" id="GO:0005254">
    <property type="term" value="F:chloride channel activity"/>
    <property type="evidence" value="ECO:0007669"/>
    <property type="project" value="TreeGrafter"/>
</dbReference>
<dbReference type="PANTHER" id="PTHR43920:SF5">
    <property type="entry name" value="CHLORIDE INTRACELLULAR CHANNEL CLIC"/>
    <property type="match status" value="1"/>
</dbReference>
<dbReference type="GO" id="GO:0016324">
    <property type="term" value="C:apical plasma membrane"/>
    <property type="evidence" value="ECO:0007669"/>
    <property type="project" value="TreeGrafter"/>
</dbReference>
<evidence type="ECO:0000313" key="9">
    <source>
        <dbReference type="WBParaSite" id="TASK_0000726701-mRNA-1"/>
    </source>
</evidence>
<dbReference type="PANTHER" id="PTHR43920">
    <property type="entry name" value="CHLORIDE INTRACELLULAR CHANNEL, ISOFORM A"/>
    <property type="match status" value="1"/>
</dbReference>
<evidence type="ECO:0000256" key="5">
    <source>
        <dbReference type="ARBA" id="ARBA00023136"/>
    </source>
</evidence>
<keyword evidence="3" id="KW-0812">Transmembrane</keyword>
<dbReference type="GO" id="GO:0005737">
    <property type="term" value="C:cytoplasm"/>
    <property type="evidence" value="ECO:0007669"/>
    <property type="project" value="TreeGrafter"/>
</dbReference>
<dbReference type="InterPro" id="IPR036282">
    <property type="entry name" value="Glutathione-S-Trfase_C_sf"/>
</dbReference>
<dbReference type="InterPro" id="IPR053823">
    <property type="entry name" value="CLIC_N"/>
</dbReference>
<keyword evidence="8" id="KW-1185">Reference proteome</keyword>
<dbReference type="Pfam" id="PF22441">
    <property type="entry name" value="CLIC-like_N"/>
    <property type="match status" value="1"/>
</dbReference>
<proteinExistence type="inferred from homology"/>
<evidence type="ECO:0000313" key="7">
    <source>
        <dbReference type="EMBL" id="VDK38108.1"/>
    </source>
</evidence>
<feature type="domain" description="CLIC N-terminal" evidence="6">
    <location>
        <begin position="4"/>
        <end position="75"/>
    </location>
</feature>
<keyword evidence="4" id="KW-1133">Transmembrane helix</keyword>
<protein>
    <submittedName>
        <fullName evidence="9">GST C-terminal domain-containing protein</fullName>
    </submittedName>
</protein>
<reference evidence="9" key="1">
    <citation type="submission" date="2017-02" db="UniProtKB">
        <authorList>
            <consortium name="WormBaseParasite"/>
        </authorList>
    </citation>
    <scope>IDENTIFICATION</scope>
</reference>
<evidence type="ECO:0000256" key="2">
    <source>
        <dbReference type="ARBA" id="ARBA00007655"/>
    </source>
</evidence>
<gene>
    <name evidence="7" type="ORF">TASK_LOCUS7268</name>
</gene>
<accession>A0A0R3W9V4</accession>
<dbReference type="Gene3D" id="3.40.30.10">
    <property type="entry name" value="Glutaredoxin"/>
    <property type="match status" value="1"/>
</dbReference>
<comment type="similarity">
    <text evidence="2">Belongs to the chloride channel CLIC family.</text>
</comment>
<evidence type="ECO:0000256" key="4">
    <source>
        <dbReference type="ARBA" id="ARBA00022989"/>
    </source>
</evidence>
<comment type="subcellular location">
    <subcellularLocation>
        <location evidence="1">Membrane</location>
        <topology evidence="1">Single-pass membrane protein</topology>
    </subcellularLocation>
</comment>
<organism evidence="9">
    <name type="scientific">Taenia asiatica</name>
    <name type="common">Asian tapeworm</name>
    <dbReference type="NCBI Taxonomy" id="60517"/>
    <lineage>
        <taxon>Eukaryota</taxon>
        <taxon>Metazoa</taxon>
        <taxon>Spiralia</taxon>
        <taxon>Lophotrochozoa</taxon>
        <taxon>Platyhelminthes</taxon>
        <taxon>Cestoda</taxon>
        <taxon>Eucestoda</taxon>
        <taxon>Cyclophyllidea</taxon>
        <taxon>Taeniidae</taxon>
        <taxon>Taenia</taxon>
    </lineage>
</organism>
<name>A0A0R3W9V4_TAEAS</name>